<keyword evidence="2" id="KW-0472">Membrane</keyword>
<sequence>MSRTIRRGPAAFITLTAATALALAAPLSASAHVTLAENTAAPGSYALLTFKVPTESESASTVSLTLMLPTDTPFTSVRTVPIAGWSAELVRTTLPEPVTVGETQITEAVTSIVWTADDGAGIGVGELGLFPVSLGPVPDTGSIVLPVEQGYSDGSTVSWSDTGEGAEHPAPVLYVNDAPVADHHDDGDDDAAPEVTSEPEADGSAAGASGTDVVARVLGVAGLAVGAVGVALAVVWRRRAADAAAGPRDPGTGGAA</sequence>
<dbReference type="CDD" id="cd08545">
    <property type="entry name" value="YcnI_like"/>
    <property type="match status" value="1"/>
</dbReference>
<evidence type="ECO:0000259" key="4">
    <source>
        <dbReference type="Pfam" id="PF07987"/>
    </source>
</evidence>
<name>A0ABT1ZEM2_9MICO</name>
<dbReference type="Pfam" id="PF07987">
    <property type="entry name" value="DUF1775"/>
    <property type="match status" value="1"/>
</dbReference>
<proteinExistence type="predicted"/>
<dbReference type="RefSeq" id="WP_258798147.1">
    <property type="nucleotide sequence ID" value="NZ_JANTHX010000005.1"/>
</dbReference>
<accession>A0ABT1ZEM2</accession>
<evidence type="ECO:0000313" key="5">
    <source>
        <dbReference type="EMBL" id="MCS0499129.1"/>
    </source>
</evidence>
<feature type="transmembrane region" description="Helical" evidence="2">
    <location>
        <begin position="213"/>
        <end position="236"/>
    </location>
</feature>
<feature type="signal peptide" evidence="3">
    <location>
        <begin position="1"/>
        <end position="31"/>
    </location>
</feature>
<reference evidence="5 6" key="1">
    <citation type="submission" date="2022-08" db="EMBL/GenBank/DDBJ databases">
        <authorList>
            <person name="Li F."/>
        </authorList>
    </citation>
    <scope>NUCLEOTIDE SEQUENCE [LARGE SCALE GENOMIC DNA]</scope>
    <source>
        <strain evidence="5 6">10F1B-8-1</strain>
    </source>
</reference>
<dbReference type="Proteomes" id="UP001205337">
    <property type="component" value="Unassembled WGS sequence"/>
</dbReference>
<gene>
    <name evidence="5" type="ORF">NUH29_06150</name>
</gene>
<dbReference type="InterPro" id="IPR012533">
    <property type="entry name" value="YcnI-copper_dom"/>
</dbReference>
<feature type="chain" id="PRO_5046270555" evidence="3">
    <location>
        <begin position="32"/>
        <end position="256"/>
    </location>
</feature>
<comment type="caution">
    <text evidence="5">The sequence shown here is derived from an EMBL/GenBank/DDBJ whole genome shotgun (WGS) entry which is preliminary data.</text>
</comment>
<evidence type="ECO:0000313" key="6">
    <source>
        <dbReference type="Proteomes" id="UP001205337"/>
    </source>
</evidence>
<feature type="region of interest" description="Disordered" evidence="1">
    <location>
        <begin position="178"/>
        <end position="208"/>
    </location>
</feature>
<keyword evidence="3" id="KW-0732">Signal</keyword>
<dbReference type="EMBL" id="JANTHX010000005">
    <property type="protein sequence ID" value="MCS0499129.1"/>
    <property type="molecule type" value="Genomic_DNA"/>
</dbReference>
<evidence type="ECO:0000256" key="3">
    <source>
        <dbReference type="SAM" id="SignalP"/>
    </source>
</evidence>
<dbReference type="InterPro" id="IPR038507">
    <property type="entry name" value="YcnI-like_sf"/>
</dbReference>
<protein>
    <submittedName>
        <fullName evidence="5">YcnI family protein</fullName>
    </submittedName>
</protein>
<organism evidence="5 6">
    <name type="scientific">Protaetiibacter mangrovi</name>
    <dbReference type="NCBI Taxonomy" id="2970926"/>
    <lineage>
        <taxon>Bacteria</taxon>
        <taxon>Bacillati</taxon>
        <taxon>Actinomycetota</taxon>
        <taxon>Actinomycetes</taxon>
        <taxon>Micrococcales</taxon>
        <taxon>Microbacteriaceae</taxon>
        <taxon>Protaetiibacter</taxon>
    </lineage>
</organism>
<evidence type="ECO:0000256" key="1">
    <source>
        <dbReference type="SAM" id="MobiDB-lite"/>
    </source>
</evidence>
<feature type="compositionally biased region" description="Acidic residues" evidence="1">
    <location>
        <begin position="187"/>
        <end position="201"/>
    </location>
</feature>
<keyword evidence="2" id="KW-0812">Transmembrane</keyword>
<keyword evidence="2" id="KW-1133">Transmembrane helix</keyword>
<evidence type="ECO:0000256" key="2">
    <source>
        <dbReference type="SAM" id="Phobius"/>
    </source>
</evidence>
<keyword evidence="6" id="KW-1185">Reference proteome</keyword>
<feature type="domain" description="YncI copper-binding" evidence="4">
    <location>
        <begin position="32"/>
        <end position="174"/>
    </location>
</feature>
<dbReference type="Gene3D" id="2.60.40.2230">
    <property type="entry name" value="Uncharacterised protein YcnI-like PF07987, DUF1775"/>
    <property type="match status" value="1"/>
</dbReference>